<feature type="transmembrane region" description="Helical" evidence="2">
    <location>
        <begin position="18"/>
        <end position="37"/>
    </location>
</feature>
<evidence type="ECO:0000313" key="4">
    <source>
        <dbReference type="Proteomes" id="UP001595751"/>
    </source>
</evidence>
<dbReference type="InterPro" id="IPR036465">
    <property type="entry name" value="vWFA_dom_sf"/>
</dbReference>
<proteinExistence type="predicted"/>
<gene>
    <name evidence="3" type="ORF">ACFORJ_12380</name>
</gene>
<sequence length="558" mass="55720">MGRHSDGKPNYRVAKGPLIVVLVAILVGAMIFAWFALRASEREELGAGGKCVKGDLTLVVTADPAVAGAVRDKVNEWAATEPVVRDYCVRPQVTVNGSQQILDVIREQGDDGGAGGAGGFKPVLPAVWVPADDSFVDAARGAGTVGADGDIARFAPEPVGLAVRSDRAPELEGKSWTDLAGTEGLIIATPGGSDAVTSSIVNARLAPDAAPGDLIGVSEPRLAAGGRFTSEALLGQLANGTAEGYAAVAATKSMVDAAAKSGAQGLTFLSPEGSPSLSAPMVAFTSGGPIDETNARAAADLVKFARKNGVDADGPDGGGEGAAGPLAGPAGEIVPGVAARKTDPGAGAPIDSPAPAPEGAPGGDPGAAPPAPAIEPAGSTLVLLDTSAGVDLEPVRATLTPLLGQAAEGEGRRVALWNYSSPMSPGVTSPVRPNVLFGPGAKDRSIEMLGQFGTGGDPWLWRSIGPAVEYAAEAWAPGVANRVVLVTTGRDATEDDARAAIDGIRAAATTDRAVRVDVVIIGEDATGGALQRLADETGGAVHVAGADLHGAFVAAMGL</sequence>
<name>A0ABV7ZS05_9CORY</name>
<dbReference type="RefSeq" id="WP_290288107.1">
    <property type="nucleotide sequence ID" value="NZ_CP047211.1"/>
</dbReference>
<comment type="caution">
    <text evidence="3">The sequence shown here is derived from an EMBL/GenBank/DDBJ whole genome shotgun (WGS) entry which is preliminary data.</text>
</comment>
<feature type="region of interest" description="Disordered" evidence="1">
    <location>
        <begin position="310"/>
        <end position="374"/>
    </location>
</feature>
<organism evidence="3 4">
    <name type="scientific">Corynebacterium hansenii</name>
    <dbReference type="NCBI Taxonomy" id="394964"/>
    <lineage>
        <taxon>Bacteria</taxon>
        <taxon>Bacillati</taxon>
        <taxon>Actinomycetota</taxon>
        <taxon>Actinomycetes</taxon>
        <taxon>Mycobacteriales</taxon>
        <taxon>Corynebacteriaceae</taxon>
        <taxon>Corynebacterium</taxon>
    </lineage>
</organism>
<accession>A0ABV7ZS05</accession>
<evidence type="ECO:0000256" key="2">
    <source>
        <dbReference type="SAM" id="Phobius"/>
    </source>
</evidence>
<reference evidence="4" key="1">
    <citation type="journal article" date="2019" name="Int. J. Syst. Evol. Microbiol.">
        <title>The Global Catalogue of Microorganisms (GCM) 10K type strain sequencing project: providing services to taxonomists for standard genome sequencing and annotation.</title>
        <authorList>
            <consortium name="The Broad Institute Genomics Platform"/>
            <consortium name="The Broad Institute Genome Sequencing Center for Infectious Disease"/>
            <person name="Wu L."/>
            <person name="Ma J."/>
        </authorList>
    </citation>
    <scope>NUCLEOTIDE SEQUENCE [LARGE SCALE GENOMIC DNA]</scope>
    <source>
        <strain evidence="4">CCUG 53252</strain>
    </source>
</reference>
<keyword evidence="2" id="KW-1133">Transmembrane helix</keyword>
<keyword evidence="2" id="KW-0472">Membrane</keyword>
<dbReference type="EMBL" id="JBHRZN010000004">
    <property type="protein sequence ID" value="MFC3850955.1"/>
    <property type="molecule type" value="Genomic_DNA"/>
</dbReference>
<keyword evidence="2" id="KW-0812">Transmembrane</keyword>
<protein>
    <recommendedName>
        <fullName evidence="5">VWFA domain-containing protein</fullName>
    </recommendedName>
</protein>
<dbReference type="SUPFAM" id="SSF53300">
    <property type="entry name" value="vWA-like"/>
    <property type="match status" value="1"/>
</dbReference>
<keyword evidence="4" id="KW-1185">Reference proteome</keyword>
<dbReference type="Proteomes" id="UP001595751">
    <property type="component" value="Unassembled WGS sequence"/>
</dbReference>
<evidence type="ECO:0008006" key="5">
    <source>
        <dbReference type="Google" id="ProtNLM"/>
    </source>
</evidence>
<evidence type="ECO:0000256" key="1">
    <source>
        <dbReference type="SAM" id="MobiDB-lite"/>
    </source>
</evidence>
<evidence type="ECO:0000313" key="3">
    <source>
        <dbReference type="EMBL" id="MFC3850955.1"/>
    </source>
</evidence>
<dbReference type="Gene3D" id="3.40.50.410">
    <property type="entry name" value="von Willebrand factor, type A domain"/>
    <property type="match status" value="1"/>
</dbReference>